<evidence type="ECO:0000256" key="1">
    <source>
        <dbReference type="SAM" id="MobiDB-lite"/>
    </source>
</evidence>
<dbReference type="SUPFAM" id="SSF54106">
    <property type="entry name" value="LysM domain"/>
    <property type="match status" value="1"/>
</dbReference>
<feature type="compositionally biased region" description="Low complexity" evidence="1">
    <location>
        <begin position="292"/>
        <end position="308"/>
    </location>
</feature>
<protein>
    <recommendedName>
        <fullName evidence="2">LysM domain-containing protein</fullName>
    </recommendedName>
</protein>
<dbReference type="GeneID" id="5855718"/>
<dbReference type="InterPro" id="IPR036779">
    <property type="entry name" value="LysM_dom_sf"/>
</dbReference>
<dbReference type="CDD" id="cd00118">
    <property type="entry name" value="LysM"/>
    <property type="match status" value="1"/>
</dbReference>
<feature type="region of interest" description="Disordered" evidence="1">
    <location>
        <begin position="78"/>
        <end position="125"/>
    </location>
</feature>
<organism evidence="3 4">
    <name type="scientific">Malassezia globosa (strain ATCC MYA-4612 / CBS 7966)</name>
    <name type="common">Dandruff-associated fungus</name>
    <dbReference type="NCBI Taxonomy" id="425265"/>
    <lineage>
        <taxon>Eukaryota</taxon>
        <taxon>Fungi</taxon>
        <taxon>Dikarya</taxon>
        <taxon>Basidiomycota</taxon>
        <taxon>Ustilaginomycotina</taxon>
        <taxon>Malasseziomycetes</taxon>
        <taxon>Malasseziales</taxon>
        <taxon>Malasseziaceae</taxon>
        <taxon>Malassezia</taxon>
    </lineage>
</organism>
<accession>A8PY54</accession>
<dbReference type="InterPro" id="IPR018392">
    <property type="entry name" value="LysM"/>
</dbReference>
<dbReference type="Proteomes" id="UP000008837">
    <property type="component" value="Unassembled WGS sequence"/>
</dbReference>
<feature type="region of interest" description="Disordered" evidence="1">
    <location>
        <begin position="203"/>
        <end position="322"/>
    </location>
</feature>
<feature type="compositionally biased region" description="Polar residues" evidence="1">
    <location>
        <begin position="309"/>
        <end position="318"/>
    </location>
</feature>
<comment type="caution">
    <text evidence="3">The sequence shown here is derived from an EMBL/GenBank/DDBJ whole genome shotgun (WGS) entry which is preliminary data.</text>
</comment>
<dbReference type="KEGG" id="mgl:MGL_1594"/>
<evidence type="ECO:0000313" key="4">
    <source>
        <dbReference type="Proteomes" id="UP000008837"/>
    </source>
</evidence>
<feature type="region of interest" description="Disordered" evidence="1">
    <location>
        <begin position="1"/>
        <end position="63"/>
    </location>
</feature>
<name>A8PY54_MALGO</name>
<feature type="domain" description="LysM" evidence="2">
    <location>
        <begin position="143"/>
        <end position="184"/>
    </location>
</feature>
<keyword evidence="4" id="KW-1185">Reference proteome</keyword>
<proteinExistence type="predicted"/>
<gene>
    <name evidence="3" type="ORF">MGL_1594</name>
</gene>
<feature type="compositionally biased region" description="Basic and acidic residues" evidence="1">
    <location>
        <begin position="267"/>
        <end position="282"/>
    </location>
</feature>
<sequence>MSWDFRRSRGLVGSHASLSRRHAPAPVQPGSQVWSLDNDHDDNHTAFPTAQALDGGATKGHKQPYLSTTLDRLENWLGLRSEPGPSMTRHYSPHHHQADQSHAPSGPDHSPWLSSTDMAHSSKRPGLKALSKSTMVDVMVHPVAPSDTIDRIALRYGTDSHTLRRSNRLWYGDPVQMHEQLYIPIESCRHRPADARIQAVERNADGSLHRAPSSSRTDESNPVTITKVDAEALRFFPGDRARPTRGLPAGGDMGASGVDDLIQLQQMRRERGSPMRPPEPELPKSSTRSNMTPKSAASTSAPFSTSTTDMTWQPNHRTLGQKRPLLRQVGVKDTKSTLDDDHDALLISLDQPEEPTSHGLNDLLRGPHANSGAAANWMRPIHESLPEEVPRKPSTSKHLWSDLMSGRVSIEDAFQVAVDEWRTASARSRQHHGPTLPM</sequence>
<feature type="compositionally biased region" description="Polar residues" evidence="1">
    <location>
        <begin position="212"/>
        <end position="224"/>
    </location>
</feature>
<feature type="compositionally biased region" description="Basic and acidic residues" evidence="1">
    <location>
        <begin position="228"/>
        <end position="242"/>
    </location>
</feature>
<dbReference type="VEuPathDB" id="FungiDB:MGL_1594"/>
<dbReference type="InParanoid" id="A8PY54"/>
<dbReference type="EMBL" id="AAYY01000004">
    <property type="protein sequence ID" value="EDP44197.1"/>
    <property type="molecule type" value="Genomic_DNA"/>
</dbReference>
<evidence type="ECO:0000259" key="2">
    <source>
        <dbReference type="Pfam" id="PF01476"/>
    </source>
</evidence>
<dbReference type="Gene3D" id="3.10.350.10">
    <property type="entry name" value="LysM domain"/>
    <property type="match status" value="1"/>
</dbReference>
<dbReference type="OMA" id="WIRPIHE"/>
<dbReference type="Pfam" id="PF01476">
    <property type="entry name" value="LysM"/>
    <property type="match status" value="1"/>
</dbReference>
<dbReference type="OrthoDB" id="2107166at2759"/>
<dbReference type="RefSeq" id="XP_001731411.1">
    <property type="nucleotide sequence ID" value="XM_001731359.1"/>
</dbReference>
<evidence type="ECO:0000313" key="3">
    <source>
        <dbReference type="EMBL" id="EDP44197.1"/>
    </source>
</evidence>
<reference evidence="3 4" key="1">
    <citation type="journal article" date="2007" name="Proc. Natl. Acad. Sci. U.S.A.">
        <title>Dandruff-associated Malassezia genomes reveal convergent and divergent virulence traits shared with plant and human fungal pathogens.</title>
        <authorList>
            <person name="Xu J."/>
            <person name="Saunders C.W."/>
            <person name="Hu P."/>
            <person name="Grant R.A."/>
            <person name="Boekhout T."/>
            <person name="Kuramae E.E."/>
            <person name="Kronstad J.W."/>
            <person name="Deangelis Y.M."/>
            <person name="Reeder N.L."/>
            <person name="Johnstone K.R."/>
            <person name="Leland M."/>
            <person name="Fieno A.M."/>
            <person name="Begley W.M."/>
            <person name="Sun Y."/>
            <person name="Lacey M.P."/>
            <person name="Chaudhary T."/>
            <person name="Keough T."/>
            <person name="Chu L."/>
            <person name="Sears R."/>
            <person name="Yuan B."/>
            <person name="Dawson T.L.Jr."/>
        </authorList>
    </citation>
    <scope>NUCLEOTIDE SEQUENCE [LARGE SCALE GENOMIC DNA]</scope>
    <source>
        <strain evidence="4">ATCC MYA-4612 / CBS 7966</strain>
    </source>
</reference>
<dbReference type="AlphaFoldDB" id="A8PY54"/>